<dbReference type="Gene3D" id="1.10.260.40">
    <property type="entry name" value="lambda repressor-like DNA-binding domains"/>
    <property type="match status" value="1"/>
</dbReference>
<dbReference type="SMART" id="SM00116">
    <property type="entry name" value="CBS"/>
    <property type="match status" value="2"/>
</dbReference>
<dbReference type="SUPFAM" id="SSF54631">
    <property type="entry name" value="CBS-domain pair"/>
    <property type="match status" value="1"/>
</dbReference>
<dbReference type="Pfam" id="PF01381">
    <property type="entry name" value="HTH_3"/>
    <property type="match status" value="1"/>
</dbReference>
<sequence length="184" mass="20333">MLPRLESIKQARIKIGLTQQKLASLTGVSTSMINQIESGRCQPSYGTARKIFEVLWSLDSQSSTKAGDICSKEIAKLKAHDSLQDAIKKMQELSISQMPIFDGTEVVGVITEDGIVKHILDSDETERKRIKISEIMDARPPIVDYNTPVKTLVSLIRYSKCVLVSKQSKIVGIITASDTLKLVD</sequence>
<dbReference type="SUPFAM" id="SSF47413">
    <property type="entry name" value="lambda repressor-like DNA-binding domains"/>
    <property type="match status" value="1"/>
</dbReference>
<dbReference type="PANTHER" id="PTHR43080:SF4">
    <property type="entry name" value="CRO-LIKE PROTEIN"/>
    <property type="match status" value="1"/>
</dbReference>
<dbReference type="PIRSF" id="PIRSF037253">
    <property type="entry name" value="HTH_CBS_prd"/>
    <property type="match status" value="1"/>
</dbReference>
<reference evidence="6" key="1">
    <citation type="submission" date="2015-10" db="EMBL/GenBank/DDBJ databases">
        <authorList>
            <person name="Lehtovirta-Morley L.E."/>
            <person name="Vieille C."/>
        </authorList>
    </citation>
    <scope>NUCLEOTIDE SEQUENCE [LARGE SCALE GENOMIC DNA]</scope>
</reference>
<dbReference type="InterPro" id="IPR001387">
    <property type="entry name" value="Cro/C1-type_HTH"/>
</dbReference>
<dbReference type="KEGG" id="ndv:NDEV_0825"/>
<evidence type="ECO:0000313" key="6">
    <source>
        <dbReference type="Proteomes" id="UP000196239"/>
    </source>
</evidence>
<dbReference type="CDD" id="cd00093">
    <property type="entry name" value="HTH_XRE"/>
    <property type="match status" value="1"/>
</dbReference>
<dbReference type="InterPro" id="IPR017158">
    <property type="entry name" value="Tscrpt-reg_CBS-contain_prd"/>
</dbReference>
<keyword evidence="6" id="KW-1185">Reference proteome</keyword>
<evidence type="ECO:0000313" key="5">
    <source>
        <dbReference type="EMBL" id="CUR51590.1"/>
    </source>
</evidence>
<dbReference type="AlphaFoldDB" id="A0A128A2L2"/>
<evidence type="ECO:0000256" key="1">
    <source>
        <dbReference type="ARBA" id="ARBA00023122"/>
    </source>
</evidence>
<dbReference type="PROSITE" id="PS51371">
    <property type="entry name" value="CBS"/>
    <property type="match status" value="1"/>
</dbReference>
<accession>A0A128A2L2</accession>
<dbReference type="GO" id="GO:0003677">
    <property type="term" value="F:DNA binding"/>
    <property type="evidence" value="ECO:0007669"/>
    <property type="project" value="InterPro"/>
</dbReference>
<proteinExistence type="predicted"/>
<evidence type="ECO:0000259" key="3">
    <source>
        <dbReference type="PROSITE" id="PS50943"/>
    </source>
</evidence>
<evidence type="ECO:0000256" key="2">
    <source>
        <dbReference type="PROSITE-ProRule" id="PRU00703"/>
    </source>
</evidence>
<gene>
    <name evidence="5" type="ORF">NDEV_0825</name>
</gene>
<feature type="domain" description="HTH cro/C1-type" evidence="3">
    <location>
        <begin position="8"/>
        <end position="61"/>
    </location>
</feature>
<dbReference type="EMBL" id="LN890280">
    <property type="protein sequence ID" value="CUR51590.1"/>
    <property type="molecule type" value="Genomic_DNA"/>
</dbReference>
<evidence type="ECO:0000259" key="4">
    <source>
        <dbReference type="PROSITE" id="PS51371"/>
    </source>
</evidence>
<keyword evidence="1 2" id="KW-0129">CBS domain</keyword>
<organism evidence="5 6">
    <name type="scientific">Nitrosotalea devaniterrae</name>
    <dbReference type="NCBI Taxonomy" id="1078905"/>
    <lineage>
        <taxon>Archaea</taxon>
        <taxon>Nitrososphaerota</taxon>
        <taxon>Nitrososphaeria</taxon>
        <taxon>Nitrosotaleales</taxon>
        <taxon>Nitrosotaleaceae</taxon>
        <taxon>Nitrosotalea</taxon>
    </lineage>
</organism>
<feature type="domain" description="CBS" evidence="4">
    <location>
        <begin position="70"/>
        <end position="125"/>
    </location>
</feature>
<dbReference type="Proteomes" id="UP000196239">
    <property type="component" value="Chromosome 1"/>
</dbReference>
<dbReference type="Pfam" id="PF00571">
    <property type="entry name" value="CBS"/>
    <property type="match status" value="2"/>
</dbReference>
<dbReference type="InterPro" id="IPR046342">
    <property type="entry name" value="CBS_dom_sf"/>
</dbReference>
<dbReference type="InterPro" id="IPR051257">
    <property type="entry name" value="Diverse_CBS-Domain"/>
</dbReference>
<dbReference type="InterPro" id="IPR000644">
    <property type="entry name" value="CBS_dom"/>
</dbReference>
<dbReference type="SMART" id="SM00530">
    <property type="entry name" value="HTH_XRE"/>
    <property type="match status" value="1"/>
</dbReference>
<dbReference type="Gene3D" id="3.10.580.10">
    <property type="entry name" value="CBS-domain"/>
    <property type="match status" value="1"/>
</dbReference>
<dbReference type="PROSITE" id="PS50943">
    <property type="entry name" value="HTH_CROC1"/>
    <property type="match status" value="1"/>
</dbReference>
<name>A0A128A2L2_9ARCH</name>
<dbReference type="InterPro" id="IPR010982">
    <property type="entry name" value="Lambda_DNA-bd_dom_sf"/>
</dbReference>
<protein>
    <submittedName>
        <fullName evidence="5">CBS domain protein</fullName>
    </submittedName>
</protein>
<dbReference type="PANTHER" id="PTHR43080">
    <property type="entry name" value="CBS DOMAIN-CONTAINING PROTEIN CBSX3, MITOCHONDRIAL"/>
    <property type="match status" value="1"/>
</dbReference>